<sequence>MYVGGGYRIISALPSQLYMNLMNQLPVSLYGQRVWYKLPFEDLKSRKQLANGDDNFKKMCEAAMWINQMDIYVEADIESAGSERDEFEGDESDTDESDHNEYQFEEEARVEQNVADFVDEEIDLYATPPCSDNEENDVRGDYFSYKKGSGELKLNQAFDSLKDFKEAMVDYVLKQGWNVKYTRWDKDKSGLCCASETEEGDEECKWKIYCSYERPLQKWLVKTYVKDHSCQKSGYSRIINQEVIARLFVNDVRDNPKFMPQNIQHQIHKRWDLTVTIDQCRNARARAFEMIQEEHDLQFSRLRDYRLELLEFYVCFDALKQAWSSHCRPIFGLDGCFLKCTSKDQLLAAVGRDANNQMFPIAWAVVDVENEDNWMWFLQKLQKDLDLKDGDGFTVIFDRAKGLWNAVGALLPKVEHRMCARHIYANLKRNHPHRADMKGLFWKVAKSYNIAQYNKSLEKVKAYDMQVFDSMMQKNPKNCSLAFFSPSSSCDDVSNNVSESFNHAIDPARSMPLVEMLETIRRRAMLCMDARKRKAMSHRGKFSIKAQEIVDKEQKKIKHCKVFPAGHEMYEVRDKKSAFKVNMVLHTCTCRKWDMSGLPCRHALKIISDKKRKQEDYMSHCYLTSKWRNQYNIPIKAVRGVNFWAKSDEAVIVPPPRDETESSKGKKKTQKRIKGRNESPTKKKKKKKEMVTSPTKVSRERRIIHCGRCLGVGHNARNCHSIVAGAKPRPPRKKKVSDEGSSQPMQSQVID</sequence>
<gene>
    <name evidence="7" type="ORF">MERR_LOCUS40740</name>
</gene>
<protein>
    <recommendedName>
        <fullName evidence="6">SWIM-type domain-containing protein</fullName>
    </recommendedName>
</protein>
<accession>A0A6D2KWN8</accession>
<name>A0A6D2KWN8_9BRAS</name>
<dbReference type="PANTHER" id="PTHR31973">
    <property type="entry name" value="POLYPROTEIN, PUTATIVE-RELATED"/>
    <property type="match status" value="1"/>
</dbReference>
<evidence type="ECO:0000256" key="5">
    <source>
        <dbReference type="SAM" id="MobiDB-lite"/>
    </source>
</evidence>
<evidence type="ECO:0000259" key="6">
    <source>
        <dbReference type="PROSITE" id="PS50966"/>
    </source>
</evidence>
<keyword evidence="1" id="KW-0479">Metal-binding</keyword>
<dbReference type="Proteomes" id="UP000467841">
    <property type="component" value="Unassembled WGS sequence"/>
</dbReference>
<evidence type="ECO:0000313" key="7">
    <source>
        <dbReference type="EMBL" id="CAA7053504.1"/>
    </source>
</evidence>
<dbReference type="PANTHER" id="PTHR31973:SF187">
    <property type="entry name" value="MUTATOR TRANSPOSASE MUDRA PROTEIN"/>
    <property type="match status" value="1"/>
</dbReference>
<dbReference type="InterPro" id="IPR006564">
    <property type="entry name" value="Znf_PMZ"/>
</dbReference>
<evidence type="ECO:0000313" key="8">
    <source>
        <dbReference type="Proteomes" id="UP000467841"/>
    </source>
</evidence>
<keyword evidence="3" id="KW-0862">Zinc</keyword>
<feature type="domain" description="SWIM-type" evidence="6">
    <location>
        <begin position="579"/>
        <end position="611"/>
    </location>
</feature>
<organism evidence="7 8">
    <name type="scientific">Microthlaspi erraticum</name>
    <dbReference type="NCBI Taxonomy" id="1685480"/>
    <lineage>
        <taxon>Eukaryota</taxon>
        <taxon>Viridiplantae</taxon>
        <taxon>Streptophyta</taxon>
        <taxon>Embryophyta</taxon>
        <taxon>Tracheophyta</taxon>
        <taxon>Spermatophyta</taxon>
        <taxon>Magnoliopsida</taxon>
        <taxon>eudicotyledons</taxon>
        <taxon>Gunneridae</taxon>
        <taxon>Pentapetalae</taxon>
        <taxon>rosids</taxon>
        <taxon>malvids</taxon>
        <taxon>Brassicales</taxon>
        <taxon>Brassicaceae</taxon>
        <taxon>Coluteocarpeae</taxon>
        <taxon>Microthlaspi</taxon>
    </lineage>
</organism>
<feature type="compositionally biased region" description="Basic residues" evidence="5">
    <location>
        <begin position="665"/>
        <end position="674"/>
    </location>
</feature>
<evidence type="ECO:0000256" key="1">
    <source>
        <dbReference type="ARBA" id="ARBA00022723"/>
    </source>
</evidence>
<evidence type="ECO:0000256" key="4">
    <source>
        <dbReference type="PROSITE-ProRule" id="PRU00325"/>
    </source>
</evidence>
<feature type="region of interest" description="Disordered" evidence="5">
    <location>
        <begin position="654"/>
        <end position="698"/>
    </location>
</feature>
<dbReference type="PROSITE" id="PS50966">
    <property type="entry name" value="ZF_SWIM"/>
    <property type="match status" value="1"/>
</dbReference>
<keyword evidence="2 4" id="KW-0863">Zinc-finger</keyword>
<dbReference type="Pfam" id="PF04434">
    <property type="entry name" value="SWIM"/>
    <property type="match status" value="1"/>
</dbReference>
<feature type="compositionally biased region" description="Polar residues" evidence="5">
    <location>
        <begin position="739"/>
        <end position="751"/>
    </location>
</feature>
<dbReference type="AlphaFoldDB" id="A0A6D2KWN8"/>
<evidence type="ECO:0000256" key="2">
    <source>
        <dbReference type="ARBA" id="ARBA00022771"/>
    </source>
</evidence>
<dbReference type="OrthoDB" id="1090889at2759"/>
<dbReference type="Pfam" id="PF10551">
    <property type="entry name" value="MULE"/>
    <property type="match status" value="1"/>
</dbReference>
<feature type="region of interest" description="Disordered" evidence="5">
    <location>
        <begin position="721"/>
        <end position="751"/>
    </location>
</feature>
<dbReference type="InterPro" id="IPR007527">
    <property type="entry name" value="Znf_SWIM"/>
</dbReference>
<dbReference type="InterPro" id="IPR018289">
    <property type="entry name" value="MULE_transposase_dom"/>
</dbReference>
<reference evidence="7" key="1">
    <citation type="submission" date="2020-01" db="EMBL/GenBank/DDBJ databases">
        <authorList>
            <person name="Mishra B."/>
        </authorList>
    </citation>
    <scope>NUCLEOTIDE SEQUENCE [LARGE SCALE GENOMIC DNA]</scope>
</reference>
<evidence type="ECO:0000256" key="3">
    <source>
        <dbReference type="ARBA" id="ARBA00022833"/>
    </source>
</evidence>
<dbReference type="SMART" id="SM00575">
    <property type="entry name" value="ZnF_PMZ"/>
    <property type="match status" value="1"/>
</dbReference>
<comment type="caution">
    <text evidence="7">The sequence shown here is derived from an EMBL/GenBank/DDBJ whole genome shotgun (WGS) entry which is preliminary data.</text>
</comment>
<keyword evidence="8" id="KW-1185">Reference proteome</keyword>
<dbReference type="GO" id="GO:0008270">
    <property type="term" value="F:zinc ion binding"/>
    <property type="evidence" value="ECO:0007669"/>
    <property type="project" value="UniProtKB-KW"/>
</dbReference>
<proteinExistence type="predicted"/>
<dbReference type="EMBL" id="CACVBM020001538">
    <property type="protein sequence ID" value="CAA7053504.1"/>
    <property type="molecule type" value="Genomic_DNA"/>
</dbReference>